<reference evidence="1" key="1">
    <citation type="submission" date="2014-09" db="EMBL/GenBank/DDBJ databases">
        <authorList>
            <person name="Magalhaes I.L.F."/>
            <person name="Oliveira U."/>
            <person name="Santos F.R."/>
            <person name="Vidigal T.H.D.A."/>
            <person name="Brescovit A.D."/>
            <person name="Santos A.J."/>
        </authorList>
    </citation>
    <scope>NUCLEOTIDE SEQUENCE</scope>
    <source>
        <tissue evidence="1">Shoot tissue taken approximately 20 cm above the soil surface</tissue>
    </source>
</reference>
<accession>A0A0A9DVS8</accession>
<protein>
    <submittedName>
        <fullName evidence="1">Uncharacterized protein</fullName>
    </submittedName>
</protein>
<name>A0A0A9DVS8_ARUDO</name>
<organism evidence="1">
    <name type="scientific">Arundo donax</name>
    <name type="common">Giant reed</name>
    <name type="synonym">Donax arundinaceus</name>
    <dbReference type="NCBI Taxonomy" id="35708"/>
    <lineage>
        <taxon>Eukaryota</taxon>
        <taxon>Viridiplantae</taxon>
        <taxon>Streptophyta</taxon>
        <taxon>Embryophyta</taxon>
        <taxon>Tracheophyta</taxon>
        <taxon>Spermatophyta</taxon>
        <taxon>Magnoliopsida</taxon>
        <taxon>Liliopsida</taxon>
        <taxon>Poales</taxon>
        <taxon>Poaceae</taxon>
        <taxon>PACMAD clade</taxon>
        <taxon>Arundinoideae</taxon>
        <taxon>Arundineae</taxon>
        <taxon>Arundo</taxon>
    </lineage>
</organism>
<proteinExistence type="predicted"/>
<evidence type="ECO:0000313" key="1">
    <source>
        <dbReference type="EMBL" id="JAD90808.1"/>
    </source>
</evidence>
<reference evidence="1" key="2">
    <citation type="journal article" date="2015" name="Data Brief">
        <title>Shoot transcriptome of the giant reed, Arundo donax.</title>
        <authorList>
            <person name="Barrero R.A."/>
            <person name="Guerrero F.D."/>
            <person name="Moolhuijzen P."/>
            <person name="Goolsby J.A."/>
            <person name="Tidwell J."/>
            <person name="Bellgard S.E."/>
            <person name="Bellgard M.I."/>
        </authorList>
    </citation>
    <scope>NUCLEOTIDE SEQUENCE</scope>
    <source>
        <tissue evidence="1">Shoot tissue taken approximately 20 cm above the soil surface</tissue>
    </source>
</reference>
<sequence length="47" mass="5186">MQVFFFIHITSQVVGPFYVSWVPKRLSGLQGVCSRTSSCGLPISLVL</sequence>
<dbReference type="AlphaFoldDB" id="A0A0A9DVS8"/>
<dbReference type="EMBL" id="GBRH01207087">
    <property type="protein sequence ID" value="JAD90808.1"/>
    <property type="molecule type" value="Transcribed_RNA"/>
</dbReference>